<evidence type="ECO:0000313" key="3">
    <source>
        <dbReference type="EMBL" id="EIJ43279.1"/>
    </source>
</evidence>
<dbReference type="NCBIfam" id="NF033914">
    <property type="entry name" value="antiphage_ZorA_1"/>
    <property type="match status" value="1"/>
</dbReference>
<evidence type="ECO:0000256" key="1">
    <source>
        <dbReference type="SAM" id="Coils"/>
    </source>
</evidence>
<keyword evidence="2" id="KW-0472">Membrane</keyword>
<protein>
    <recommendedName>
        <fullName evidence="5">Anti-phage defense ZorAB system ZorA</fullName>
    </recommendedName>
</protein>
<proteinExistence type="predicted"/>
<dbReference type="eggNOG" id="COG2959">
    <property type="taxonomic scope" value="Bacteria"/>
</dbReference>
<name>I3CI36_9GAMM</name>
<dbReference type="AlphaFoldDB" id="I3CI36"/>
<keyword evidence="4" id="KW-1185">Reference proteome</keyword>
<feature type="coiled-coil region" evidence="1">
    <location>
        <begin position="556"/>
        <end position="583"/>
    </location>
</feature>
<dbReference type="STRING" id="395493.BegalDRAFT_2428"/>
<keyword evidence="2" id="KW-1133">Transmembrane helix</keyword>
<evidence type="ECO:0000256" key="2">
    <source>
        <dbReference type="SAM" id="Phobius"/>
    </source>
</evidence>
<dbReference type="Gene3D" id="1.20.120.20">
    <property type="entry name" value="Apolipoprotein"/>
    <property type="match status" value="2"/>
</dbReference>
<dbReference type="RefSeq" id="WP_002690330.1">
    <property type="nucleotide sequence ID" value="NZ_JH600070.1"/>
</dbReference>
<keyword evidence="2" id="KW-0812">Transmembrane</keyword>
<feature type="transmembrane region" description="Helical" evidence="2">
    <location>
        <begin position="13"/>
        <end position="33"/>
    </location>
</feature>
<keyword evidence="1" id="KW-0175">Coiled coil</keyword>
<reference evidence="3 4" key="1">
    <citation type="submission" date="2011-11" db="EMBL/GenBank/DDBJ databases">
        <title>Improved High-Quality Draft sequence of Beggiatoa alba B18lD.</title>
        <authorList>
            <consortium name="US DOE Joint Genome Institute"/>
            <person name="Lucas S."/>
            <person name="Han J."/>
            <person name="Lapidus A."/>
            <person name="Cheng J.-F."/>
            <person name="Goodwin L."/>
            <person name="Pitluck S."/>
            <person name="Peters L."/>
            <person name="Mikhailova N."/>
            <person name="Held B."/>
            <person name="Detter J.C."/>
            <person name="Han C."/>
            <person name="Tapia R."/>
            <person name="Land M."/>
            <person name="Hauser L."/>
            <person name="Kyrpides N."/>
            <person name="Ivanova N."/>
            <person name="Pagani I."/>
            <person name="Samuel K."/>
            <person name="Teske A."/>
            <person name="Mueller J."/>
            <person name="Woyke T."/>
        </authorList>
    </citation>
    <scope>NUCLEOTIDE SEQUENCE [LARGE SCALE GENOMIC DNA]</scope>
    <source>
        <strain evidence="3 4">B18LD</strain>
    </source>
</reference>
<dbReference type="Proteomes" id="UP000005744">
    <property type="component" value="Unassembled WGS sequence"/>
</dbReference>
<dbReference type="SUPFAM" id="SSF58113">
    <property type="entry name" value="Apolipoprotein A-I"/>
    <property type="match status" value="1"/>
</dbReference>
<accession>I3CI36</accession>
<dbReference type="EMBL" id="JH600070">
    <property type="protein sequence ID" value="EIJ43279.1"/>
    <property type="molecule type" value="Genomic_DNA"/>
</dbReference>
<sequence length="608" mass="67800">MMDLFFSLINNPMIPWGLAFSIILLAVGIWSLFRFKLARFEFQLRQAQQLIDAIPPAEFIAHYEQVHEQLQQNPLLAQQWEAFRKTLILPKKPRDPIFYTHRPDVYFNESSLIAPRLNLRLYQSAPNIFVGIGLFFTFIGLVAALWFASQGVAAPDIEKAQQALRDLLHAATFKFITSIAGLIASIVFSWREKAQLHRLQEKIHYFCASLENHLTFITLEQIDTTQIEENRRQTEQLERFNTDLAASIANALEDKFSEKLAKAMKPLSVAIDGLADRVGGMNQNALERMVETFSQHLQNAAGEEMKQVAQSLEKLIPTLDGFRQQFDSSGTDFGSRMNDAAVTLQQGFSHATETLLERMTTTNAEIQQTATQELQRVSEPLTMLISALAGLKTGIDESSQLLRSKAQDASSALGIAGEKVEMRLSSASQQVAMQLTEAADKFGLVKTDIAEISAQTLENLRSALKQLNTIQTNLAETGEQLSLVGKPLHDTVDTLKLTLEQVNGLNSAVETSATTLQGVSLSASDTLNNTSKAVEQVWKKYQSHFEKVDEDVAKVFQELSKGLDNYRQQVESFTQKLDESLNSAVKSLSSVIIELLESIEELSGKKRG</sequence>
<organism evidence="3 4">
    <name type="scientific">Beggiatoa alba B18LD</name>
    <dbReference type="NCBI Taxonomy" id="395493"/>
    <lineage>
        <taxon>Bacteria</taxon>
        <taxon>Pseudomonadati</taxon>
        <taxon>Pseudomonadota</taxon>
        <taxon>Gammaproteobacteria</taxon>
        <taxon>Thiotrichales</taxon>
        <taxon>Thiotrichaceae</taxon>
        <taxon>Beggiatoa</taxon>
    </lineage>
</organism>
<feature type="transmembrane region" description="Helical" evidence="2">
    <location>
        <begin position="168"/>
        <end position="190"/>
    </location>
</feature>
<evidence type="ECO:0008006" key="5">
    <source>
        <dbReference type="Google" id="ProtNLM"/>
    </source>
</evidence>
<gene>
    <name evidence="3" type="ORF">BegalDRAFT_2428</name>
</gene>
<evidence type="ECO:0000313" key="4">
    <source>
        <dbReference type="Proteomes" id="UP000005744"/>
    </source>
</evidence>
<dbReference type="OrthoDB" id="9798009at2"/>
<feature type="transmembrane region" description="Helical" evidence="2">
    <location>
        <begin position="128"/>
        <end position="148"/>
    </location>
</feature>
<dbReference type="HOGENOM" id="CLU_417268_0_0_6"/>